<name>A0A0A2MHP0_9FLAO</name>
<dbReference type="InterPro" id="IPR036629">
    <property type="entry name" value="YjbJ_sf"/>
</dbReference>
<dbReference type="AlphaFoldDB" id="A0A0A2MHP0"/>
<proteinExistence type="inferred from homology"/>
<comment type="similarity">
    <text evidence="1">Belongs to the UPF0337 (CsbD) family.</text>
</comment>
<accession>A0A0A2MHP0</accession>
<keyword evidence="4" id="KW-1185">Reference proteome</keyword>
<organism evidence="3 4">
    <name type="scientific">Flavobacterium rivuli WB 3.3-2 = DSM 21788</name>
    <dbReference type="NCBI Taxonomy" id="1121895"/>
    <lineage>
        <taxon>Bacteria</taxon>
        <taxon>Pseudomonadati</taxon>
        <taxon>Bacteroidota</taxon>
        <taxon>Flavobacteriia</taxon>
        <taxon>Flavobacteriales</taxon>
        <taxon>Flavobacteriaceae</taxon>
        <taxon>Flavobacterium</taxon>
    </lineage>
</organism>
<dbReference type="EMBL" id="JRLX01000003">
    <property type="protein sequence ID" value="KGO87825.1"/>
    <property type="molecule type" value="Genomic_DNA"/>
</dbReference>
<dbReference type="STRING" id="1121895.GCA_000378485_01551"/>
<evidence type="ECO:0000313" key="3">
    <source>
        <dbReference type="EMBL" id="KGO87825.1"/>
    </source>
</evidence>
<comment type="caution">
    <text evidence="3">The sequence shown here is derived from an EMBL/GenBank/DDBJ whole genome shotgun (WGS) entry which is preliminary data.</text>
</comment>
<reference evidence="3 4" key="1">
    <citation type="submission" date="2013-09" db="EMBL/GenBank/DDBJ databases">
        <authorList>
            <person name="Zeng Z."/>
            <person name="Chen C."/>
        </authorList>
    </citation>
    <scope>NUCLEOTIDE SEQUENCE [LARGE SCALE GENOMIC DNA]</scope>
    <source>
        <strain evidence="3 4">WB 3.3-2</strain>
    </source>
</reference>
<dbReference type="Gene3D" id="1.10.1470.10">
    <property type="entry name" value="YjbJ"/>
    <property type="match status" value="1"/>
</dbReference>
<dbReference type="InterPro" id="IPR008462">
    <property type="entry name" value="CsbD"/>
</dbReference>
<dbReference type="OrthoDB" id="9796058at2"/>
<evidence type="ECO:0000256" key="1">
    <source>
        <dbReference type="ARBA" id="ARBA00009129"/>
    </source>
</evidence>
<dbReference type="SUPFAM" id="SSF69047">
    <property type="entry name" value="Hypothetical protein YjbJ"/>
    <property type="match status" value="1"/>
</dbReference>
<dbReference type="RefSeq" id="WP_020212700.1">
    <property type="nucleotide sequence ID" value="NZ_JRLX01000003.1"/>
</dbReference>
<sequence length="60" mass="7010">MPNSTEIQGGWDEFKGKLKQKYAELTDDDLKYEEGKDDEMWGKLEQKLGKAKKEILSLFQ</sequence>
<dbReference type="Proteomes" id="UP000030152">
    <property type="component" value="Unassembled WGS sequence"/>
</dbReference>
<evidence type="ECO:0000259" key="2">
    <source>
        <dbReference type="Pfam" id="PF05532"/>
    </source>
</evidence>
<gene>
    <name evidence="3" type="ORF">Q765_04875</name>
</gene>
<evidence type="ECO:0000313" key="4">
    <source>
        <dbReference type="Proteomes" id="UP000030152"/>
    </source>
</evidence>
<dbReference type="eggNOG" id="COG3237">
    <property type="taxonomic scope" value="Bacteria"/>
</dbReference>
<feature type="domain" description="CsbD-like" evidence="2">
    <location>
        <begin position="6"/>
        <end position="55"/>
    </location>
</feature>
<protein>
    <submittedName>
        <fullName evidence="3">General stress protein CsbD</fullName>
    </submittedName>
</protein>
<dbReference type="Pfam" id="PF05532">
    <property type="entry name" value="CsbD"/>
    <property type="match status" value="1"/>
</dbReference>